<dbReference type="SUPFAM" id="SSF51338">
    <property type="entry name" value="Composite domain of metallo-dependent hydrolases"/>
    <property type="match status" value="1"/>
</dbReference>
<feature type="domain" description="Amidohydrolase-related" evidence="1">
    <location>
        <begin position="72"/>
        <end position="393"/>
    </location>
</feature>
<accession>A0A7Y0ESL2</accession>
<dbReference type="EMBL" id="JAAIIF010000006">
    <property type="protein sequence ID" value="NMM95663.1"/>
    <property type="molecule type" value="Genomic_DNA"/>
</dbReference>
<dbReference type="PANTHER" id="PTHR43135">
    <property type="entry name" value="ALPHA-D-RIBOSE 1-METHYLPHOSPHONATE 5-TRIPHOSPHATE DIPHOSPHATASE"/>
    <property type="match status" value="1"/>
</dbReference>
<dbReference type="Gene3D" id="2.30.40.10">
    <property type="entry name" value="Urease, subunit C, domain 1"/>
    <property type="match status" value="1"/>
</dbReference>
<dbReference type="Gene3D" id="3.20.20.140">
    <property type="entry name" value="Metal-dependent hydrolases"/>
    <property type="match status" value="1"/>
</dbReference>
<dbReference type="Pfam" id="PF01979">
    <property type="entry name" value="Amidohydro_1"/>
    <property type="match status" value="1"/>
</dbReference>
<dbReference type="RefSeq" id="WP_169078772.1">
    <property type="nucleotide sequence ID" value="NZ_JAAIIF010000006.1"/>
</dbReference>
<comment type="caution">
    <text evidence="2">The sequence shown here is derived from an EMBL/GenBank/DDBJ whole genome shotgun (WGS) entry which is preliminary data.</text>
</comment>
<gene>
    <name evidence="2" type="ORF">G1C98_0399</name>
</gene>
<evidence type="ECO:0000313" key="3">
    <source>
        <dbReference type="Proteomes" id="UP000529710"/>
    </source>
</evidence>
<dbReference type="InterPro" id="IPR006680">
    <property type="entry name" value="Amidohydro-rel"/>
</dbReference>
<dbReference type="PANTHER" id="PTHR43135:SF3">
    <property type="entry name" value="ALPHA-D-RIBOSE 1-METHYLPHOSPHONATE 5-TRIPHOSPHATE DIPHOSPHATASE"/>
    <property type="match status" value="1"/>
</dbReference>
<evidence type="ECO:0000259" key="1">
    <source>
        <dbReference type="Pfam" id="PF01979"/>
    </source>
</evidence>
<evidence type="ECO:0000313" key="2">
    <source>
        <dbReference type="EMBL" id="NMM95663.1"/>
    </source>
</evidence>
<dbReference type="AlphaFoldDB" id="A0A7Y0ESL2"/>
<protein>
    <submittedName>
        <fullName evidence="2">Amidohydrolase family protein</fullName>
    </submittedName>
</protein>
<dbReference type="Proteomes" id="UP000529710">
    <property type="component" value="Unassembled WGS sequence"/>
</dbReference>
<dbReference type="GO" id="GO:0016810">
    <property type="term" value="F:hydrolase activity, acting on carbon-nitrogen (but not peptide) bonds"/>
    <property type="evidence" value="ECO:0007669"/>
    <property type="project" value="InterPro"/>
</dbReference>
<keyword evidence="2" id="KW-0378">Hydrolase</keyword>
<reference evidence="2 3" key="1">
    <citation type="submission" date="2020-02" db="EMBL/GenBank/DDBJ databases">
        <title>Characterization of phylogenetic diversity of novel bifidobacterial species isolated in Czech ZOOs.</title>
        <authorList>
            <person name="Lugli G.A."/>
            <person name="Vera N.B."/>
            <person name="Ventura M."/>
        </authorList>
    </citation>
    <scope>NUCLEOTIDE SEQUENCE [LARGE SCALE GENOMIC DNA]</scope>
    <source>
        <strain evidence="2 3">DSM 109960</strain>
    </source>
</reference>
<dbReference type="InterPro" id="IPR011059">
    <property type="entry name" value="Metal-dep_hydrolase_composite"/>
</dbReference>
<dbReference type="InterPro" id="IPR051781">
    <property type="entry name" value="Metallo-dep_Hydrolase"/>
</dbReference>
<dbReference type="InterPro" id="IPR032466">
    <property type="entry name" value="Metal_Hydrolase"/>
</dbReference>
<organism evidence="2 3">
    <name type="scientific">Bifidobacterium erythrocebi</name>
    <dbReference type="NCBI Taxonomy" id="2675325"/>
    <lineage>
        <taxon>Bacteria</taxon>
        <taxon>Bacillati</taxon>
        <taxon>Actinomycetota</taxon>
        <taxon>Actinomycetes</taxon>
        <taxon>Bifidobacteriales</taxon>
        <taxon>Bifidobacteriaceae</taxon>
        <taxon>Bifidobacterium</taxon>
    </lineage>
</organism>
<proteinExistence type="predicted"/>
<dbReference type="SUPFAM" id="SSF51556">
    <property type="entry name" value="Metallo-dependent hydrolases"/>
    <property type="match status" value="1"/>
</dbReference>
<sequence length="440" mass="47614">MTGGSSYIAVPGQDQPHKRVISAGTVITGRPDEVLHNAALAINGKTIEWVGRLSDLPERYASWSREAYPESTVLPGLVETHAHFGARPGSKPNVSAPELHEQGWNALHSLFWARRLASVGVTSAQSLGSAFYTDVALREAIDQGLAEGPRIVAAGPMITTTGGHDWRSGSEVDSIDDIRHAVREHHKAGVDVIKVGATGGFFTPGTAQWKAQFTVEELTALVSEAHRLGHRVAVHAHGTQGIRRAVEAGVDYIAHGTFISDDGTTKFEPELAREIARKGIYVDVAAPPSYPPVPGETIAPRARDLYEQGVKIVTGHDIGAVIPPEAYLFGLYQLEEAGIPRSEILIAATSRAAAAIGLAGITGVLAPQYEADLLVVDGNPLDDLKSLERKRRIVIRGRNFQPDVVPEYHGRDEKTGDHDPTDSVLARRFERLQRARLQNW</sequence>
<keyword evidence="3" id="KW-1185">Reference proteome</keyword>
<name>A0A7Y0ESL2_9BIFI</name>